<dbReference type="AlphaFoldDB" id="A0AA39GBN1"/>
<comment type="caution">
    <text evidence="3">The sequence shown here is derived from an EMBL/GenBank/DDBJ whole genome shotgun (WGS) entry which is preliminary data.</text>
</comment>
<feature type="transmembrane region" description="Helical" evidence="2">
    <location>
        <begin position="61"/>
        <end position="81"/>
    </location>
</feature>
<organism evidence="3 4">
    <name type="scientific">Sarocladium strictum</name>
    <name type="common">Black bundle disease fungus</name>
    <name type="synonym">Acremonium strictum</name>
    <dbReference type="NCBI Taxonomy" id="5046"/>
    <lineage>
        <taxon>Eukaryota</taxon>
        <taxon>Fungi</taxon>
        <taxon>Dikarya</taxon>
        <taxon>Ascomycota</taxon>
        <taxon>Pezizomycotina</taxon>
        <taxon>Sordariomycetes</taxon>
        <taxon>Hypocreomycetidae</taxon>
        <taxon>Hypocreales</taxon>
        <taxon>Sarocladiaceae</taxon>
        <taxon>Sarocladium</taxon>
    </lineage>
</organism>
<evidence type="ECO:0000313" key="3">
    <source>
        <dbReference type="EMBL" id="KAK0384340.1"/>
    </source>
</evidence>
<protein>
    <submittedName>
        <fullName evidence="3">Uncharacterized protein</fullName>
    </submittedName>
</protein>
<evidence type="ECO:0000256" key="2">
    <source>
        <dbReference type="SAM" id="Phobius"/>
    </source>
</evidence>
<keyword evidence="2" id="KW-0812">Transmembrane</keyword>
<feature type="region of interest" description="Disordered" evidence="1">
    <location>
        <begin position="1"/>
        <end position="26"/>
    </location>
</feature>
<evidence type="ECO:0000256" key="1">
    <source>
        <dbReference type="SAM" id="MobiDB-lite"/>
    </source>
</evidence>
<dbReference type="EMBL" id="JAPDFR010000008">
    <property type="protein sequence ID" value="KAK0384340.1"/>
    <property type="molecule type" value="Genomic_DNA"/>
</dbReference>
<gene>
    <name evidence="3" type="ORF">NLU13_8427</name>
</gene>
<keyword evidence="2" id="KW-1133">Transmembrane helix</keyword>
<keyword evidence="2" id="KW-0472">Membrane</keyword>
<evidence type="ECO:0000313" key="4">
    <source>
        <dbReference type="Proteomes" id="UP001175261"/>
    </source>
</evidence>
<name>A0AA39GBN1_SARSR</name>
<keyword evidence="4" id="KW-1185">Reference proteome</keyword>
<reference evidence="3" key="1">
    <citation type="submission" date="2022-10" db="EMBL/GenBank/DDBJ databases">
        <title>Determination and structural analysis of whole genome sequence of Sarocladium strictum F4-1.</title>
        <authorList>
            <person name="Hu L."/>
            <person name="Jiang Y."/>
        </authorList>
    </citation>
    <scope>NUCLEOTIDE SEQUENCE</scope>
    <source>
        <strain evidence="3">F4-1</strain>
    </source>
</reference>
<accession>A0AA39GBN1</accession>
<dbReference type="Proteomes" id="UP001175261">
    <property type="component" value="Unassembled WGS sequence"/>
</dbReference>
<proteinExistence type="predicted"/>
<sequence length="346" mass="40056">MAQKRSSKAGPNKPRASESSAPPAPFKQPPDVLKPFIEILDPQNVYVTHIDSKPVDHKRKIFAIPVFMNVCVVALFAWRMYCAVPWYWKLVLLGLGHHNELYFDIGNSSWSTLAWEVAKRGGIMFFDFLCFIFVWPWPVEFVLAQEHGNPTQWKWTVGFRDKEIYVRRSREWEKYLKDVFADDDSRKILLAYVHEATSPLIQGQKTGYLLMNGKWDLDWEAMILAHKMVDKKDAAIEAFKNVVLLHHKHYGWLCYDIRASTVANEDEKRRQVFAFRDALTAMGKDQLFYRWIEIVQYEATQPGGFGKEKQEAAAVRIRELFAAEGIDFDELWKETVGTDGITGLGE</sequence>